<name>A0AAE6TTT7_STRPT</name>
<evidence type="ECO:0000313" key="1">
    <source>
        <dbReference type="EMBL" id="QEV56463.1"/>
    </source>
</evidence>
<evidence type="ECO:0000313" key="2">
    <source>
        <dbReference type="Proteomes" id="UP000325458"/>
    </source>
</evidence>
<dbReference type="KEGG" id="spla:CP981_37095"/>
<sequence>MLTEALMALAAAGGGAVVQAADTDLWAGFSQRVARLFSRGDTQREQAELERLDRTAAVVRAVGQDVEQRGQQARQDPHGCHIRRSASRLRCTTSRRRTCWALHACGRASSLGTTKFPETCHTCVAGRPSDQQCIATDAPSE</sequence>
<protein>
    <submittedName>
        <fullName evidence="1">Uncharacterized protein</fullName>
    </submittedName>
</protein>
<dbReference type="Proteomes" id="UP000325458">
    <property type="component" value="Chromosome"/>
</dbReference>
<proteinExistence type="predicted"/>
<dbReference type="EMBL" id="CP023691">
    <property type="protein sequence ID" value="QEV56463.1"/>
    <property type="molecule type" value="Genomic_DNA"/>
</dbReference>
<organism evidence="1 2">
    <name type="scientific">Streptomyces platensis</name>
    <dbReference type="NCBI Taxonomy" id="58346"/>
    <lineage>
        <taxon>Bacteria</taxon>
        <taxon>Bacillati</taxon>
        <taxon>Actinomycetota</taxon>
        <taxon>Actinomycetes</taxon>
        <taxon>Kitasatosporales</taxon>
        <taxon>Streptomycetaceae</taxon>
        <taxon>Streptomyces</taxon>
    </lineage>
</organism>
<reference evidence="1 2" key="1">
    <citation type="submission" date="2017-09" db="EMBL/GenBank/DDBJ databases">
        <authorList>
            <person name="Lee N."/>
            <person name="Cho B.-K."/>
        </authorList>
    </citation>
    <scope>NUCLEOTIDE SEQUENCE [LARGE SCALE GENOMIC DNA]</scope>
    <source>
        <strain evidence="1 2">ATCC 23948</strain>
    </source>
</reference>
<accession>A0AAE6TTT7</accession>
<dbReference type="AlphaFoldDB" id="A0AAE6TTT7"/>
<gene>
    <name evidence="1" type="ORF">CP981_37095</name>
</gene>